<feature type="binding site" evidence="3">
    <location>
        <position position="169"/>
    </location>
    <ligand>
        <name>substrate</name>
    </ligand>
</feature>
<keyword evidence="3" id="KW-0457">Lysine biosynthesis</keyword>
<evidence type="ECO:0000256" key="1">
    <source>
        <dbReference type="ARBA" id="ARBA00010219"/>
    </source>
</evidence>
<keyword evidence="6" id="KW-1185">Reference proteome</keyword>
<evidence type="ECO:0000313" key="5">
    <source>
        <dbReference type="EMBL" id="EOZ95991.1"/>
    </source>
</evidence>
<dbReference type="GO" id="GO:0009089">
    <property type="term" value="P:lysine biosynthetic process via diaminopimelate"/>
    <property type="evidence" value="ECO:0007669"/>
    <property type="project" value="UniProtKB-UniRule"/>
</dbReference>
<feature type="active site" description="Proton donor" evidence="3">
    <location>
        <position position="73"/>
    </location>
</feature>
<dbReference type="Proteomes" id="UP000006073">
    <property type="component" value="Unassembled WGS sequence"/>
</dbReference>
<feature type="binding site" evidence="3">
    <location>
        <begin position="187"/>
        <end position="188"/>
    </location>
    <ligand>
        <name>substrate</name>
    </ligand>
</feature>
<dbReference type="AlphaFoldDB" id="S2DV89"/>
<feature type="binding site" evidence="3">
    <location>
        <position position="13"/>
    </location>
    <ligand>
        <name>substrate</name>
    </ligand>
</feature>
<comment type="similarity">
    <text evidence="1 3">Belongs to the diaminopimelate epimerase family.</text>
</comment>
<dbReference type="SUPFAM" id="SSF54506">
    <property type="entry name" value="Diaminopimelate epimerase-like"/>
    <property type="match status" value="2"/>
</dbReference>
<dbReference type="PANTHER" id="PTHR31689">
    <property type="entry name" value="DIAMINOPIMELATE EPIMERASE, CHLOROPLASTIC"/>
    <property type="match status" value="1"/>
</dbReference>
<evidence type="ECO:0000256" key="2">
    <source>
        <dbReference type="ARBA" id="ARBA00023235"/>
    </source>
</evidence>
<dbReference type="EC" id="5.1.1.7" evidence="3 4"/>
<name>S2DV89_INDAL</name>
<dbReference type="PANTHER" id="PTHR31689:SF0">
    <property type="entry name" value="DIAMINOPIMELATE EPIMERASE"/>
    <property type="match status" value="1"/>
</dbReference>
<sequence>MDIIFYKYQGTGNDFVMIDDRSESFPERNLGLVQEICDRKFGVGADGLILIRNKAGFDFEMIYYNADGSQSMCGNGARCAVAFSHFLGIIQSNTTFLAIDGPHEAHIESGIVDLKMGAVSSLSNAGKDYFVNTGSPHHVRFVDDVHSYPVVEEGAKIRYSDPYSPKGTNVNFVSKINEDEIFVRTYERGVENETLSCGTGVTACALVFGSRNELRNVKIKTPGGSLSVRFSENADGSFQNIFLVGPAMQVFEGRIKIETEP</sequence>
<dbReference type="GO" id="GO:0005829">
    <property type="term" value="C:cytosol"/>
    <property type="evidence" value="ECO:0007669"/>
    <property type="project" value="TreeGrafter"/>
</dbReference>
<gene>
    <name evidence="3" type="primary">dapF</name>
    <name evidence="5" type="ORF">A33Q_2584</name>
</gene>
<dbReference type="EMBL" id="ALWO02000036">
    <property type="protein sequence ID" value="EOZ95991.1"/>
    <property type="molecule type" value="Genomic_DNA"/>
</dbReference>
<keyword evidence="3" id="KW-0028">Amino-acid biosynthesis</keyword>
<dbReference type="GO" id="GO:0008837">
    <property type="term" value="F:diaminopimelate epimerase activity"/>
    <property type="evidence" value="ECO:0007669"/>
    <property type="project" value="UniProtKB-UniRule"/>
</dbReference>
<evidence type="ECO:0000313" key="6">
    <source>
        <dbReference type="Proteomes" id="UP000006073"/>
    </source>
</evidence>
<dbReference type="InterPro" id="IPR001653">
    <property type="entry name" value="DAP_epimerase_DapF"/>
</dbReference>
<comment type="catalytic activity">
    <reaction evidence="3">
        <text>(2S,6S)-2,6-diaminopimelate = meso-2,6-diaminopimelate</text>
        <dbReference type="Rhea" id="RHEA:15393"/>
        <dbReference type="ChEBI" id="CHEBI:57609"/>
        <dbReference type="ChEBI" id="CHEBI:57791"/>
        <dbReference type="EC" id="5.1.1.7"/>
    </reaction>
</comment>
<keyword evidence="2 3" id="KW-0413">Isomerase</keyword>
<comment type="pathway">
    <text evidence="3">Amino-acid biosynthesis; L-lysine biosynthesis via DAP pathway; DL-2,6-diaminopimelate from LL-2,6-diaminopimelate: step 1/1.</text>
</comment>
<feature type="binding site" evidence="3">
    <location>
        <position position="65"/>
    </location>
    <ligand>
        <name>substrate</name>
    </ligand>
</feature>
<comment type="function">
    <text evidence="3">Catalyzes the stereoinversion of LL-2,6-diaminopimelate (L,L-DAP) to meso-diaminopimelate (meso-DAP), a precursor of L-lysine and an essential component of the bacterial peptidoglycan.</text>
</comment>
<feature type="binding site" evidence="3">
    <location>
        <begin position="198"/>
        <end position="199"/>
    </location>
    <ligand>
        <name>substrate</name>
    </ligand>
</feature>
<protein>
    <recommendedName>
        <fullName evidence="3 4">Diaminopimelate epimerase</fullName>
        <shortName evidence="3">DAP epimerase</shortName>
        <ecNumber evidence="3 4">5.1.1.7</ecNumber>
    </recommendedName>
    <alternativeName>
        <fullName evidence="3">PLP-independent amino acid racemase</fullName>
    </alternativeName>
</protein>
<feature type="site" description="Could be important to modulate the pK values of the two catalytic cysteine residues" evidence="3">
    <location>
        <position position="137"/>
    </location>
</feature>
<dbReference type="STRING" id="1189612.A33Q_2584"/>
<comment type="caution">
    <text evidence="3">Lacks conserved residue(s) required for the propagation of feature annotation.</text>
</comment>
<dbReference type="Pfam" id="PF01678">
    <property type="entry name" value="DAP_epimerase"/>
    <property type="match status" value="2"/>
</dbReference>
<evidence type="ECO:0000256" key="3">
    <source>
        <dbReference type="HAMAP-Rule" id="MF_00197"/>
    </source>
</evidence>
<comment type="caution">
    <text evidence="5">The sequence shown here is derived from an EMBL/GenBank/DDBJ whole genome shotgun (WGS) entry which is preliminary data.</text>
</comment>
<accession>S2DV89</accession>
<dbReference type="eggNOG" id="COG0253">
    <property type="taxonomic scope" value="Bacteria"/>
</dbReference>
<dbReference type="RefSeq" id="WP_009034880.1">
    <property type="nucleotide sequence ID" value="NZ_ALWO02000036.1"/>
</dbReference>
<proteinExistence type="inferred from homology"/>
<feature type="site" description="Could be important to modulate the pK values of the two catalytic cysteine residues" evidence="3">
    <location>
        <position position="187"/>
    </location>
</feature>
<dbReference type="HAMAP" id="MF_00197">
    <property type="entry name" value="DAP_epimerase"/>
    <property type="match status" value="1"/>
</dbReference>
<comment type="subunit">
    <text evidence="3">Homodimer.</text>
</comment>
<dbReference type="NCBIfam" id="TIGR00652">
    <property type="entry name" value="DapF"/>
    <property type="match status" value="1"/>
</dbReference>
<dbReference type="UniPathway" id="UPA00034">
    <property type="reaction ID" value="UER00025"/>
</dbReference>
<dbReference type="Gene3D" id="3.10.310.10">
    <property type="entry name" value="Diaminopimelate Epimerase, Chain A, domain 1"/>
    <property type="match status" value="2"/>
</dbReference>
<comment type="subcellular location">
    <subcellularLocation>
        <location evidence="3">Cytoplasm</location>
    </subcellularLocation>
</comment>
<organism evidence="5 6">
    <name type="scientific">Indibacter alkaliphilus (strain CCUG 57479 / KCTC 22604 / LW1)</name>
    <dbReference type="NCBI Taxonomy" id="1189612"/>
    <lineage>
        <taxon>Bacteria</taxon>
        <taxon>Pseudomonadati</taxon>
        <taxon>Bacteroidota</taxon>
        <taxon>Cytophagia</taxon>
        <taxon>Cytophagales</taxon>
        <taxon>Cyclobacteriaceae</taxon>
    </lineage>
</organism>
<dbReference type="OrthoDB" id="9805408at2"/>
<reference evidence="5 6" key="1">
    <citation type="journal article" date="2013" name="Genome Announc.">
        <title>Draft Genome Sequence of Indibacter alkaliphilus Strain LW1T, Isolated from Lonar Lake, a Haloalkaline Lake in the Buldana District of Maharashtra, India.</title>
        <authorList>
            <person name="Singh A."/>
            <person name="Kumar Jangir P."/>
            <person name="Sharma R."/>
            <person name="Singh A."/>
            <person name="Kumar Pinnaka A."/>
            <person name="Shivaji S."/>
        </authorList>
    </citation>
    <scope>NUCLEOTIDE SEQUENCE [LARGE SCALE GENOMIC DNA]</scope>
    <source>
        <strain evidence="6">CCUG 57479 / KCTC 22604 / LW1</strain>
    </source>
</reference>
<feature type="active site" description="Proton acceptor" evidence="3">
    <location>
        <position position="197"/>
    </location>
</feature>
<feature type="binding site" evidence="3">
    <location>
        <begin position="74"/>
        <end position="75"/>
    </location>
    <ligand>
        <name>substrate</name>
    </ligand>
</feature>
<evidence type="ECO:0000256" key="4">
    <source>
        <dbReference type="NCBIfam" id="TIGR00652"/>
    </source>
</evidence>
<keyword evidence="3" id="KW-0963">Cytoplasm</keyword>